<evidence type="ECO:0000313" key="3">
    <source>
        <dbReference type="Proteomes" id="UP000547209"/>
    </source>
</evidence>
<dbReference type="RefSeq" id="WP_185141706.1">
    <property type="nucleotide sequence ID" value="NZ_JACJVP010000007.1"/>
</dbReference>
<dbReference type="NCBIfam" id="TIGR01641">
    <property type="entry name" value="phageSPP1_gp7"/>
    <property type="match status" value="1"/>
</dbReference>
<dbReference type="EMBL" id="JACJVP010000007">
    <property type="protein sequence ID" value="MBB6670268.1"/>
    <property type="molecule type" value="Genomic_DNA"/>
</dbReference>
<evidence type="ECO:0000259" key="1">
    <source>
        <dbReference type="Pfam" id="PF04233"/>
    </source>
</evidence>
<dbReference type="Proteomes" id="UP000547209">
    <property type="component" value="Unassembled WGS sequence"/>
</dbReference>
<accession>A0A7X0VEG9</accession>
<keyword evidence="3" id="KW-1185">Reference proteome</keyword>
<feature type="domain" description="Phage head morphogenesis" evidence="1">
    <location>
        <begin position="195"/>
        <end position="301"/>
    </location>
</feature>
<organism evidence="2 3">
    <name type="scientific">Cohnella nanjingensis</name>
    <dbReference type="NCBI Taxonomy" id="1387779"/>
    <lineage>
        <taxon>Bacteria</taxon>
        <taxon>Bacillati</taxon>
        <taxon>Bacillota</taxon>
        <taxon>Bacilli</taxon>
        <taxon>Bacillales</taxon>
        <taxon>Paenibacillaceae</taxon>
        <taxon>Cohnella</taxon>
    </lineage>
</organism>
<name>A0A7X0VEG9_9BACL</name>
<evidence type="ECO:0000313" key="2">
    <source>
        <dbReference type="EMBL" id="MBB6670268.1"/>
    </source>
</evidence>
<proteinExistence type="predicted"/>
<dbReference type="Pfam" id="PF04233">
    <property type="entry name" value="Phage_Mu_F"/>
    <property type="match status" value="1"/>
</dbReference>
<protein>
    <submittedName>
        <fullName evidence="2">Minor capsid protein</fullName>
    </submittedName>
</protein>
<gene>
    <name evidence="2" type="ORF">H7C19_06160</name>
</gene>
<reference evidence="2 3" key="1">
    <citation type="submission" date="2020-08" db="EMBL/GenBank/DDBJ databases">
        <title>Cohnella phylogeny.</title>
        <authorList>
            <person name="Dunlap C."/>
        </authorList>
    </citation>
    <scope>NUCLEOTIDE SEQUENCE [LARGE SCALE GENOMIC DNA]</scope>
    <source>
        <strain evidence="2 3">DSM 28246</strain>
    </source>
</reference>
<sequence length="535" mass="61125">MKPTAYWQKRSEQIAARQFAKAEQYEAAQDREYARAVNEIRRSVEVFYQRYAINDSVSMAEARKQLSGRELGEFKMSLEEFTAKAKDNADGRWTQGLNNVYFRTRVSRYEALQLQIRQQAEMVAGSRQRGTSDLLGDVYTDTYHRTLYEIQKGTGMGVSFARIDPASLEMILRTDFAGSNWSKRIWGDRDKLATELRTKLAQAFIRGEPAERTIRDLAARMDVSRSNAERLVQTEAAFFVGQATAAGYRESGVVNRYEILATLDNRTSSICRGMDGKVFLVSEQEPGVNYPPFHARCRTTTVPYFDDEIDPGERIAKDTEGDTYHVPADMKYEQWYDEYVRPDKALADVYRSFAAAEPAITKHIKEVSAAAGAEPVGLDFRLKTLDSFKRKVSSDYAEQKAAGQNILRKEIASGMNDVVRYTAVADGDRLVQVYEDMKDQLLSKGYTFIKAKNSWNQPFNPYKGVNVVFHAPNGPNFELQFHTPESFDMKQNRIHLLYEEYRLGTTKPARKKELLQQMLEMSKGLKKPKGIEQIR</sequence>
<comment type="caution">
    <text evidence="2">The sequence shown here is derived from an EMBL/GenBank/DDBJ whole genome shotgun (WGS) entry which is preliminary data.</text>
</comment>
<dbReference type="InterPro" id="IPR006528">
    <property type="entry name" value="Phage_head_morphogenesis_dom"/>
</dbReference>
<dbReference type="AlphaFoldDB" id="A0A7X0VEG9"/>